<gene>
    <name evidence="2" type="ORF">PCA20602_01090</name>
</gene>
<evidence type="ECO:0000313" key="3">
    <source>
        <dbReference type="Proteomes" id="UP000366065"/>
    </source>
</evidence>
<feature type="transmembrane region" description="Helical" evidence="1">
    <location>
        <begin position="77"/>
        <end position="96"/>
    </location>
</feature>
<dbReference type="EMBL" id="CABPRV010000002">
    <property type="protein sequence ID" value="VVD80496.1"/>
    <property type="molecule type" value="Genomic_DNA"/>
</dbReference>
<dbReference type="RefSeq" id="WP_150720313.1">
    <property type="nucleotide sequence ID" value="NZ_CABPRV010000002.1"/>
</dbReference>
<dbReference type="Proteomes" id="UP000366065">
    <property type="component" value="Unassembled WGS sequence"/>
</dbReference>
<accession>A0ABY6VRS7</accession>
<proteinExistence type="predicted"/>
<evidence type="ECO:0000313" key="2">
    <source>
        <dbReference type="EMBL" id="VVD80496.1"/>
    </source>
</evidence>
<keyword evidence="3" id="KW-1185">Reference proteome</keyword>
<reference evidence="2 3" key="1">
    <citation type="submission" date="2019-08" db="EMBL/GenBank/DDBJ databases">
        <authorList>
            <person name="Peeters C."/>
        </authorList>
    </citation>
    <scope>NUCLEOTIDE SEQUENCE [LARGE SCALE GENOMIC DNA]</scope>
    <source>
        <strain evidence="2 3">LMG 20602</strain>
    </source>
</reference>
<feature type="transmembrane region" description="Helical" evidence="1">
    <location>
        <begin position="102"/>
        <end position="130"/>
    </location>
</feature>
<feature type="transmembrane region" description="Helical" evidence="1">
    <location>
        <begin position="142"/>
        <end position="164"/>
    </location>
</feature>
<evidence type="ECO:0000256" key="1">
    <source>
        <dbReference type="SAM" id="Phobius"/>
    </source>
</evidence>
<sequence>MTTLGLAAQILTIGVCATVVTDLWALLLRRAFGVASLDFAMIGRWLGHMPSGRFAHAGIAKSAPVVGERGLGWAVHYLIGVGFAACLVALTGPVWLDSPTLLPALAFGVVTVVLPFFVMQPALGAGFAAAKTPNPPQARLRSLMTHGVFGLGLYAGAWLVHAGVASLGR</sequence>
<organism evidence="2 3">
    <name type="scientific">Pandoraea capi</name>
    <dbReference type="NCBI Taxonomy" id="2508286"/>
    <lineage>
        <taxon>Bacteria</taxon>
        <taxon>Pseudomonadati</taxon>
        <taxon>Pseudomonadota</taxon>
        <taxon>Betaproteobacteria</taxon>
        <taxon>Burkholderiales</taxon>
        <taxon>Burkholderiaceae</taxon>
        <taxon>Pandoraea</taxon>
    </lineage>
</organism>
<keyword evidence="1" id="KW-0812">Transmembrane</keyword>
<keyword evidence="1" id="KW-0472">Membrane</keyword>
<dbReference type="Pfam" id="PF11158">
    <property type="entry name" value="DUF2938"/>
    <property type="match status" value="1"/>
</dbReference>
<protein>
    <submittedName>
        <fullName evidence="2">Membrane protein</fullName>
    </submittedName>
</protein>
<keyword evidence="1" id="KW-1133">Transmembrane helix</keyword>
<comment type="caution">
    <text evidence="2">The sequence shown here is derived from an EMBL/GenBank/DDBJ whole genome shotgun (WGS) entry which is preliminary data.</text>
</comment>
<dbReference type="InterPro" id="IPR021329">
    <property type="entry name" value="DUF2938"/>
</dbReference>
<name>A0ABY6VRS7_9BURK</name>